<evidence type="ECO:0000313" key="3">
    <source>
        <dbReference type="Proteomes" id="UP000095751"/>
    </source>
</evidence>
<feature type="compositionally biased region" description="Basic residues" evidence="1">
    <location>
        <begin position="14"/>
        <end position="29"/>
    </location>
</feature>
<dbReference type="KEGG" id="fcy:FRACYDRAFT_245079"/>
<feature type="compositionally biased region" description="Polar residues" evidence="1">
    <location>
        <begin position="359"/>
        <end position="371"/>
    </location>
</feature>
<feature type="compositionally biased region" description="Polar residues" evidence="1">
    <location>
        <begin position="570"/>
        <end position="585"/>
    </location>
</feature>
<organism evidence="2 3">
    <name type="scientific">Fragilariopsis cylindrus CCMP1102</name>
    <dbReference type="NCBI Taxonomy" id="635003"/>
    <lineage>
        <taxon>Eukaryota</taxon>
        <taxon>Sar</taxon>
        <taxon>Stramenopiles</taxon>
        <taxon>Ochrophyta</taxon>
        <taxon>Bacillariophyta</taxon>
        <taxon>Bacillariophyceae</taxon>
        <taxon>Bacillariophycidae</taxon>
        <taxon>Bacillariales</taxon>
        <taxon>Bacillariaceae</taxon>
        <taxon>Fragilariopsis</taxon>
    </lineage>
</organism>
<gene>
    <name evidence="2" type="ORF">FRACYDRAFT_245079</name>
</gene>
<keyword evidence="3" id="KW-1185">Reference proteome</keyword>
<feature type="compositionally biased region" description="Low complexity" evidence="1">
    <location>
        <begin position="97"/>
        <end position="111"/>
    </location>
</feature>
<feature type="region of interest" description="Disordered" evidence="1">
    <location>
        <begin position="84"/>
        <end position="111"/>
    </location>
</feature>
<feature type="region of interest" description="Disordered" evidence="1">
    <location>
        <begin position="347"/>
        <end position="393"/>
    </location>
</feature>
<reference evidence="2 3" key="1">
    <citation type="submission" date="2016-09" db="EMBL/GenBank/DDBJ databases">
        <title>Extensive genetic diversity and differential bi-allelic expression allows diatom success in the polar Southern Ocean.</title>
        <authorList>
            <consortium name="DOE Joint Genome Institute"/>
            <person name="Mock T."/>
            <person name="Otillar R.P."/>
            <person name="Strauss J."/>
            <person name="Dupont C."/>
            <person name="Frickenhaus S."/>
            <person name="Maumus F."/>
            <person name="Mcmullan M."/>
            <person name="Sanges R."/>
            <person name="Schmutz J."/>
            <person name="Toseland A."/>
            <person name="Valas R."/>
            <person name="Veluchamy A."/>
            <person name="Ward B.J."/>
            <person name="Allen A."/>
            <person name="Barry K."/>
            <person name="Falciatore A."/>
            <person name="Ferrante M."/>
            <person name="Fortunato A.E."/>
            <person name="Gloeckner G."/>
            <person name="Gruber A."/>
            <person name="Hipkin R."/>
            <person name="Janech M."/>
            <person name="Kroth P."/>
            <person name="Leese F."/>
            <person name="Lindquist E."/>
            <person name="Lyon B.R."/>
            <person name="Martin J."/>
            <person name="Mayer C."/>
            <person name="Parker M."/>
            <person name="Quesneville H."/>
            <person name="Raymond J."/>
            <person name="Uhlig C."/>
            <person name="Valentin K.U."/>
            <person name="Worden A.Z."/>
            <person name="Armbrust E.V."/>
            <person name="Bowler C."/>
            <person name="Green B."/>
            <person name="Moulton V."/>
            <person name="Van Oosterhout C."/>
            <person name="Grigoriev I."/>
        </authorList>
    </citation>
    <scope>NUCLEOTIDE SEQUENCE [LARGE SCALE GENOMIC DNA]</scope>
    <source>
        <strain evidence="2 3">CCMP1102</strain>
    </source>
</reference>
<feature type="region of interest" description="Disordered" evidence="1">
    <location>
        <begin position="156"/>
        <end position="183"/>
    </location>
</feature>
<dbReference type="OrthoDB" id="48256at2759"/>
<feature type="compositionally biased region" description="Acidic residues" evidence="1">
    <location>
        <begin position="165"/>
        <end position="182"/>
    </location>
</feature>
<protein>
    <submittedName>
        <fullName evidence="2">Uncharacterized protein</fullName>
    </submittedName>
</protein>
<feature type="region of interest" description="Disordered" evidence="1">
    <location>
        <begin position="561"/>
        <end position="585"/>
    </location>
</feature>
<accession>A0A1E7F1L0</accession>
<dbReference type="AlphaFoldDB" id="A0A1E7F1L0"/>
<dbReference type="InParanoid" id="A0A1E7F1L0"/>
<dbReference type="Proteomes" id="UP000095751">
    <property type="component" value="Unassembled WGS sequence"/>
</dbReference>
<name>A0A1E7F1L0_9STRA</name>
<feature type="region of interest" description="Disordered" evidence="1">
    <location>
        <begin position="1"/>
        <end position="29"/>
    </location>
</feature>
<evidence type="ECO:0000313" key="2">
    <source>
        <dbReference type="EMBL" id="OEU11955.1"/>
    </source>
</evidence>
<feature type="region of interest" description="Disordered" evidence="1">
    <location>
        <begin position="266"/>
        <end position="288"/>
    </location>
</feature>
<sequence>MCSMQTPTLSERKKNQRRRHHGSRQQRRRRRSPLVLFPLLSLLGIIYLLDETIVVVNNVSAWTTTSTRATSTTSRRSNFENRVPFQPFQPQRNDQCSSKTTTTTTSSSSSSSLLILSAKTTKEEDLISETDARVLQSMLRDSNKLDLEQASNMKKLLERGVKKDEDDEGSEKEKEVDDDNEDQTYSSQVIKTLADTKFWKAFKRNAGEVFESVAIAATNQLEKSAKVLVGLGFFAWERAKQDAARALPTGGSASIPKPKQIFTMSDKSSFVEEPPTKEDENLSAAARQQSLRQQFTTPGDEISAVSAEISKIFRQADQSVKMDKSKDMKNPFFAAFIERKELSESKASSSSAAGDNSPFYASSQLQSTANRGSGRLDSAFKRKQKTQLAKEKENIAKKSNRLVSGAIDSAYQLNKEITSETSVPGYKTKELRASTVDVSKRIAGVAKGAAGFLNGASSFILGTGSKDKDQQQQLPSAKAKADPVEFLDDASYFAFKRERDDDTTSSTSPTFSVKQQDDKIQSLEYITAEVMTNTDDDTNAVNVDTNDSFNFFGSTISQSNIGGGNKRSKTSGSNPFTTNGYLDNMDDNNSAETETEYAYNSATGFVFGTTDDDDGLRKVTAEVIFDDDFDESLFEQAKNVDNMSIEDLLEEARIKEEKDNKEPNLITKAALRSLDVVFLLVEKFISVVPDAVSVTKRVIIRAVDSKLKDSQGSCVGWEFHGSNIRGDKRY</sequence>
<proteinExistence type="predicted"/>
<dbReference type="EMBL" id="KV784366">
    <property type="protein sequence ID" value="OEU11955.1"/>
    <property type="molecule type" value="Genomic_DNA"/>
</dbReference>
<evidence type="ECO:0000256" key="1">
    <source>
        <dbReference type="SAM" id="MobiDB-lite"/>
    </source>
</evidence>